<evidence type="ECO:0000256" key="2">
    <source>
        <dbReference type="ARBA" id="ARBA00023140"/>
    </source>
</evidence>
<evidence type="ECO:0000256" key="1">
    <source>
        <dbReference type="ARBA" id="ARBA00023136"/>
    </source>
</evidence>
<dbReference type="InterPro" id="IPR008733">
    <property type="entry name" value="PEX11"/>
</dbReference>
<evidence type="ECO:0000256" key="5">
    <source>
        <dbReference type="SAM" id="Phobius"/>
    </source>
</evidence>
<protein>
    <submittedName>
        <fullName evidence="6">Uncharacterized protein</fullName>
    </submittedName>
</protein>
<dbReference type="GO" id="GO:0005778">
    <property type="term" value="C:peroxisomal membrane"/>
    <property type="evidence" value="ECO:0007669"/>
    <property type="project" value="UniProtKB-SubCell"/>
</dbReference>
<evidence type="ECO:0000313" key="6">
    <source>
        <dbReference type="EMBL" id="KAJ5226538.1"/>
    </source>
</evidence>
<keyword evidence="5" id="KW-0812">Transmembrane</keyword>
<gene>
    <name evidence="6" type="ORF">N7469_006544</name>
</gene>
<proteinExistence type="predicted"/>
<reference evidence="6" key="1">
    <citation type="submission" date="2022-11" db="EMBL/GenBank/DDBJ databases">
        <authorList>
            <person name="Petersen C."/>
        </authorList>
    </citation>
    <scope>NUCLEOTIDE SEQUENCE</scope>
    <source>
        <strain evidence="6">IBT 23319</strain>
    </source>
</reference>
<dbReference type="OrthoDB" id="3636394at2759"/>
<evidence type="ECO:0000256" key="4">
    <source>
        <dbReference type="SAM" id="MobiDB-lite"/>
    </source>
</evidence>
<feature type="compositionally biased region" description="Basic and acidic residues" evidence="4">
    <location>
        <begin position="72"/>
        <end position="82"/>
    </location>
</feature>
<evidence type="ECO:0000256" key="3">
    <source>
        <dbReference type="ARBA" id="ARBA00046271"/>
    </source>
</evidence>
<dbReference type="RefSeq" id="XP_056498903.1">
    <property type="nucleotide sequence ID" value="XM_056645462.1"/>
</dbReference>
<feature type="region of interest" description="Disordered" evidence="4">
    <location>
        <begin position="66"/>
        <end position="90"/>
    </location>
</feature>
<keyword evidence="2" id="KW-0576">Peroxisome</keyword>
<dbReference type="Proteomes" id="UP001147733">
    <property type="component" value="Unassembled WGS sequence"/>
</dbReference>
<dbReference type="GeneID" id="81384629"/>
<organism evidence="6 7">
    <name type="scientific">Penicillium citrinum</name>
    <dbReference type="NCBI Taxonomy" id="5077"/>
    <lineage>
        <taxon>Eukaryota</taxon>
        <taxon>Fungi</taxon>
        <taxon>Dikarya</taxon>
        <taxon>Ascomycota</taxon>
        <taxon>Pezizomycotina</taxon>
        <taxon>Eurotiomycetes</taxon>
        <taxon>Eurotiomycetidae</taxon>
        <taxon>Eurotiales</taxon>
        <taxon>Aspergillaceae</taxon>
        <taxon>Penicillium</taxon>
    </lineage>
</organism>
<reference evidence="6" key="2">
    <citation type="journal article" date="2023" name="IMA Fungus">
        <title>Comparative genomic study of the Penicillium genus elucidates a diverse pangenome and 15 lateral gene transfer events.</title>
        <authorList>
            <person name="Petersen C."/>
            <person name="Sorensen T."/>
            <person name="Nielsen M.R."/>
            <person name="Sondergaard T.E."/>
            <person name="Sorensen J.L."/>
            <person name="Fitzpatrick D.A."/>
            <person name="Frisvad J.C."/>
            <person name="Nielsen K.L."/>
        </authorList>
    </citation>
    <scope>NUCLEOTIDE SEQUENCE</scope>
    <source>
        <strain evidence="6">IBT 23319</strain>
    </source>
</reference>
<sequence>MELVGSSCLGTYLVLEGTTMLHDMNIFRVSWYTPILLEAYKFWFYAICIGITRTVSDLLFGPVAPSTLKGSVGEEKKEKESDNSSPSKSDQSAVCLLNRLIIDSLDLTIPGSLLGWIPVSELGVAIAILASTILVWPTAWAKAQQ</sequence>
<dbReference type="AlphaFoldDB" id="A0A9W9NX14"/>
<dbReference type="EMBL" id="JAPQKT010000006">
    <property type="protein sequence ID" value="KAJ5226538.1"/>
    <property type="molecule type" value="Genomic_DNA"/>
</dbReference>
<feature type="transmembrane region" description="Helical" evidence="5">
    <location>
        <begin position="113"/>
        <end position="136"/>
    </location>
</feature>
<comment type="subcellular location">
    <subcellularLocation>
        <location evidence="3">Peroxisome membrane</location>
    </subcellularLocation>
</comment>
<keyword evidence="5" id="KW-1133">Transmembrane helix</keyword>
<dbReference type="GO" id="GO:0016559">
    <property type="term" value="P:peroxisome fission"/>
    <property type="evidence" value="ECO:0007669"/>
    <property type="project" value="InterPro"/>
</dbReference>
<dbReference type="Pfam" id="PF05648">
    <property type="entry name" value="PEX11"/>
    <property type="match status" value="1"/>
</dbReference>
<name>A0A9W9NX14_PENCI</name>
<keyword evidence="1 5" id="KW-0472">Membrane</keyword>
<keyword evidence="7" id="KW-1185">Reference proteome</keyword>
<comment type="caution">
    <text evidence="6">The sequence shown here is derived from an EMBL/GenBank/DDBJ whole genome shotgun (WGS) entry which is preliminary data.</text>
</comment>
<accession>A0A9W9NX14</accession>
<evidence type="ECO:0000313" key="7">
    <source>
        <dbReference type="Proteomes" id="UP001147733"/>
    </source>
</evidence>